<evidence type="ECO:0000256" key="2">
    <source>
        <dbReference type="ARBA" id="ARBA00023315"/>
    </source>
</evidence>
<reference evidence="4 5" key="1">
    <citation type="submission" date="2018-08" db="EMBL/GenBank/DDBJ databases">
        <title>Chitinophaga sp. K20C18050901, a novel bacterium isolated from forest soil.</title>
        <authorList>
            <person name="Wang C."/>
        </authorList>
    </citation>
    <scope>NUCLEOTIDE SEQUENCE [LARGE SCALE GENOMIC DNA]</scope>
    <source>
        <strain evidence="4 5">K20C18050901</strain>
    </source>
</reference>
<evidence type="ECO:0000256" key="1">
    <source>
        <dbReference type="ARBA" id="ARBA00022679"/>
    </source>
</evidence>
<dbReference type="CDD" id="cd04301">
    <property type="entry name" value="NAT_SF"/>
    <property type="match status" value="1"/>
</dbReference>
<dbReference type="EMBL" id="QTJV01000006">
    <property type="protein sequence ID" value="RFM33441.1"/>
    <property type="molecule type" value="Genomic_DNA"/>
</dbReference>
<proteinExistence type="predicted"/>
<keyword evidence="2" id="KW-0012">Acyltransferase</keyword>
<dbReference type="InterPro" id="IPR000182">
    <property type="entry name" value="GNAT_dom"/>
</dbReference>
<dbReference type="Proteomes" id="UP000261174">
    <property type="component" value="Unassembled WGS sequence"/>
</dbReference>
<dbReference type="SUPFAM" id="SSF55729">
    <property type="entry name" value="Acyl-CoA N-acyltransferases (Nat)"/>
    <property type="match status" value="1"/>
</dbReference>
<sequence length="162" mass="18558">MIRQAAIADLSAIREIWNYYILHTTYNYDYEPKSLAFLEEWLQKKAKLGLPVYVVEEEGQVVGYGAYSQFRERNAYAHSAEHGLYVHPGFHGRGLGRQLLETLLADGRERGFHTFVAVIDSSNQGSVVFHEKMGFDRIGKIKEVGRKKGQWLDLVLLQKIIS</sequence>
<gene>
    <name evidence="4" type="ORF">DXN04_15885</name>
</gene>
<dbReference type="PROSITE" id="PS51186">
    <property type="entry name" value="GNAT"/>
    <property type="match status" value="1"/>
</dbReference>
<dbReference type="PANTHER" id="PTHR43072:SF23">
    <property type="entry name" value="UPF0039 PROTEIN C11D3.02C"/>
    <property type="match status" value="1"/>
</dbReference>
<dbReference type="Gene3D" id="3.40.630.30">
    <property type="match status" value="1"/>
</dbReference>
<evidence type="ECO:0000313" key="5">
    <source>
        <dbReference type="Proteomes" id="UP000261174"/>
    </source>
</evidence>
<dbReference type="PANTHER" id="PTHR43072">
    <property type="entry name" value="N-ACETYLTRANSFERASE"/>
    <property type="match status" value="1"/>
</dbReference>
<keyword evidence="5" id="KW-1185">Reference proteome</keyword>
<evidence type="ECO:0000259" key="3">
    <source>
        <dbReference type="PROSITE" id="PS51186"/>
    </source>
</evidence>
<dbReference type="AlphaFoldDB" id="A0A3E1NZS1"/>
<accession>A0A3E1NZS1</accession>
<name>A0A3E1NZS1_9BACT</name>
<dbReference type="Pfam" id="PF00583">
    <property type="entry name" value="Acetyltransf_1"/>
    <property type="match status" value="1"/>
</dbReference>
<dbReference type="OrthoDB" id="9799096at2"/>
<organism evidence="4 5">
    <name type="scientific">Chitinophaga silvisoli</name>
    <dbReference type="NCBI Taxonomy" id="2291814"/>
    <lineage>
        <taxon>Bacteria</taxon>
        <taxon>Pseudomonadati</taxon>
        <taxon>Bacteroidota</taxon>
        <taxon>Chitinophagia</taxon>
        <taxon>Chitinophagales</taxon>
        <taxon>Chitinophagaceae</taxon>
        <taxon>Chitinophaga</taxon>
    </lineage>
</organism>
<dbReference type="RefSeq" id="WP_116854365.1">
    <property type="nucleotide sequence ID" value="NZ_QTJV01000006.1"/>
</dbReference>
<feature type="domain" description="N-acetyltransferase" evidence="3">
    <location>
        <begin position="1"/>
        <end position="161"/>
    </location>
</feature>
<dbReference type="InterPro" id="IPR016181">
    <property type="entry name" value="Acyl_CoA_acyltransferase"/>
</dbReference>
<protein>
    <submittedName>
        <fullName evidence="4">N-acetyltransferase</fullName>
    </submittedName>
</protein>
<keyword evidence="1 4" id="KW-0808">Transferase</keyword>
<comment type="caution">
    <text evidence="4">The sequence shown here is derived from an EMBL/GenBank/DDBJ whole genome shotgun (WGS) entry which is preliminary data.</text>
</comment>
<evidence type="ECO:0000313" key="4">
    <source>
        <dbReference type="EMBL" id="RFM33441.1"/>
    </source>
</evidence>
<dbReference type="GO" id="GO:0016747">
    <property type="term" value="F:acyltransferase activity, transferring groups other than amino-acyl groups"/>
    <property type="evidence" value="ECO:0007669"/>
    <property type="project" value="InterPro"/>
</dbReference>